<protein>
    <submittedName>
        <fullName evidence="1">Uncharacterized protein</fullName>
    </submittedName>
</protein>
<evidence type="ECO:0000313" key="2">
    <source>
        <dbReference type="Proteomes" id="UP001054945"/>
    </source>
</evidence>
<organism evidence="1 2">
    <name type="scientific">Caerostris extrusa</name>
    <name type="common">Bark spider</name>
    <name type="synonym">Caerostris bankana</name>
    <dbReference type="NCBI Taxonomy" id="172846"/>
    <lineage>
        <taxon>Eukaryota</taxon>
        <taxon>Metazoa</taxon>
        <taxon>Ecdysozoa</taxon>
        <taxon>Arthropoda</taxon>
        <taxon>Chelicerata</taxon>
        <taxon>Arachnida</taxon>
        <taxon>Araneae</taxon>
        <taxon>Araneomorphae</taxon>
        <taxon>Entelegynae</taxon>
        <taxon>Araneoidea</taxon>
        <taxon>Araneidae</taxon>
        <taxon>Caerostris</taxon>
    </lineage>
</organism>
<sequence>MPKRTTDLWGIGHGRLPDSLKDMVQQLRHALISADDNLKELGKSKKILKRQKVLNTGHIKLHMPSEA</sequence>
<dbReference type="AlphaFoldDB" id="A0AAV4TGM9"/>
<evidence type="ECO:0000313" key="1">
    <source>
        <dbReference type="EMBL" id="GIY44042.1"/>
    </source>
</evidence>
<keyword evidence="2" id="KW-1185">Reference proteome</keyword>
<dbReference type="EMBL" id="BPLR01011075">
    <property type="protein sequence ID" value="GIY44042.1"/>
    <property type="molecule type" value="Genomic_DNA"/>
</dbReference>
<comment type="caution">
    <text evidence="1">The sequence shown here is derived from an EMBL/GenBank/DDBJ whole genome shotgun (WGS) entry which is preliminary data.</text>
</comment>
<name>A0AAV4TGM9_CAEEX</name>
<proteinExistence type="predicted"/>
<reference evidence="1 2" key="1">
    <citation type="submission" date="2021-06" db="EMBL/GenBank/DDBJ databases">
        <title>Caerostris extrusa draft genome.</title>
        <authorList>
            <person name="Kono N."/>
            <person name="Arakawa K."/>
        </authorList>
    </citation>
    <scope>NUCLEOTIDE SEQUENCE [LARGE SCALE GENOMIC DNA]</scope>
</reference>
<dbReference type="Proteomes" id="UP001054945">
    <property type="component" value="Unassembled WGS sequence"/>
</dbReference>
<accession>A0AAV4TGM9</accession>
<gene>
    <name evidence="1" type="ORF">CEXT_167191</name>
</gene>